<evidence type="ECO:0000313" key="2">
    <source>
        <dbReference type="Proteomes" id="UP001336020"/>
    </source>
</evidence>
<evidence type="ECO:0000313" key="1">
    <source>
        <dbReference type="EMBL" id="MEE2058981.1"/>
    </source>
</evidence>
<dbReference type="Proteomes" id="UP001336020">
    <property type="component" value="Unassembled WGS sequence"/>
</dbReference>
<sequence>MMSPDMMLVDEVAEQLGVTVGVILGACAALGIDATDGVHHSYFESIRQVVLQWNREGRL</sequence>
<keyword evidence="2" id="KW-1185">Reference proteome</keyword>
<comment type="caution">
    <text evidence="1">The sequence shown here is derived from an EMBL/GenBank/DDBJ whole genome shotgun (WGS) entry which is preliminary data.</text>
</comment>
<organism evidence="1 2">
    <name type="scientific">Rhodococcus artemisiae</name>
    <dbReference type="NCBI Taxonomy" id="714159"/>
    <lineage>
        <taxon>Bacteria</taxon>
        <taxon>Bacillati</taxon>
        <taxon>Actinomycetota</taxon>
        <taxon>Actinomycetes</taxon>
        <taxon>Mycobacteriales</taxon>
        <taxon>Nocardiaceae</taxon>
        <taxon>Rhodococcus</taxon>
    </lineage>
</organism>
<reference evidence="1 2" key="1">
    <citation type="submission" date="2023-07" db="EMBL/GenBank/DDBJ databases">
        <authorList>
            <person name="Girao M."/>
            <person name="Carvalho M.F."/>
        </authorList>
    </citation>
    <scope>NUCLEOTIDE SEQUENCE [LARGE SCALE GENOMIC DNA]</scope>
    <source>
        <strain evidence="1 2">YIM65754</strain>
    </source>
</reference>
<dbReference type="EMBL" id="JAUTXY010000006">
    <property type="protein sequence ID" value="MEE2058981.1"/>
    <property type="molecule type" value="Genomic_DNA"/>
</dbReference>
<protein>
    <submittedName>
        <fullName evidence="1">Uncharacterized protein</fullName>
    </submittedName>
</protein>
<proteinExistence type="predicted"/>
<accession>A0ABU7LBR2</accession>
<name>A0ABU7LBR2_9NOCA</name>
<dbReference type="RefSeq" id="WP_330134210.1">
    <property type="nucleotide sequence ID" value="NZ_JAUTXY010000006.1"/>
</dbReference>
<gene>
    <name evidence="1" type="ORF">Q7514_15780</name>
</gene>